<dbReference type="Proteomes" id="UP000585272">
    <property type="component" value="Unassembled WGS sequence"/>
</dbReference>
<proteinExistence type="inferred from homology"/>
<dbReference type="RefSeq" id="WP_183343007.1">
    <property type="nucleotide sequence ID" value="NZ_JACHNU010000003.1"/>
</dbReference>
<reference evidence="4 5" key="1">
    <citation type="submission" date="2020-08" db="EMBL/GenBank/DDBJ databases">
        <title>Genomic Encyclopedia of Archaeal and Bacterial Type Strains, Phase II (KMG-II): from individual species to whole genera.</title>
        <authorList>
            <person name="Goeker M."/>
        </authorList>
    </citation>
    <scope>NUCLEOTIDE SEQUENCE [LARGE SCALE GENOMIC DNA]</scope>
    <source>
        <strain evidence="4 5">DSM 23288</strain>
    </source>
</reference>
<evidence type="ECO:0000313" key="5">
    <source>
        <dbReference type="Proteomes" id="UP000585272"/>
    </source>
</evidence>
<dbReference type="InterPro" id="IPR002347">
    <property type="entry name" value="SDR_fam"/>
</dbReference>
<accession>A0A840IEP3</accession>
<dbReference type="PRINTS" id="PR00080">
    <property type="entry name" value="SDRFAMILY"/>
</dbReference>
<evidence type="ECO:0000313" key="4">
    <source>
        <dbReference type="EMBL" id="MBB4663286.1"/>
    </source>
</evidence>
<comment type="caution">
    <text evidence="4">The sequence shown here is derived from an EMBL/GenBank/DDBJ whole genome shotgun (WGS) entry which is preliminary data.</text>
</comment>
<dbReference type="CDD" id="cd05374">
    <property type="entry name" value="17beta-HSD-like_SDR_c"/>
    <property type="match status" value="1"/>
</dbReference>
<dbReference type="EMBL" id="JACHNU010000003">
    <property type="protein sequence ID" value="MBB4663286.1"/>
    <property type="molecule type" value="Genomic_DNA"/>
</dbReference>
<dbReference type="PANTHER" id="PTHR44169:SF6">
    <property type="entry name" value="NADPH-DEPENDENT 1-ACYLDIHYDROXYACETONE PHOSPHATE REDUCTASE"/>
    <property type="match status" value="1"/>
</dbReference>
<keyword evidence="5" id="KW-1185">Reference proteome</keyword>
<protein>
    <submittedName>
        <fullName evidence="4">NAD(P)-dependent dehydrogenase (Short-subunit alcohol dehydrogenase family)</fullName>
    </submittedName>
</protein>
<sequence length="303" mass="31258">MTQISRAVLVTGCSSGIGRATALRLAAGGWSVWASARRLDAIADLADAGCRTLALDVTDEASMEAAVARVRDEAGAVGVLVNNAGYSQSGAVETVPLEAARRQFETNLFGLARLTQLVVPGMRAQRWGKVVNIGSMGGRLTFPGGGWYHATKYALEALSDALRFELRGFGVDVILVEPGLITTGFASAANTALAGAGLEATGAADDRAGATAGDGAGATDDPYARFNATVGAVTKGAYEGPLRVFGGGPDRVAKAIEKAIARDRAPSRVVVTPSARATISLRSALPDRAWDALMRRQFPTPGA</sequence>
<organism evidence="4 5">
    <name type="scientific">Conexibacter arvalis</name>
    <dbReference type="NCBI Taxonomy" id="912552"/>
    <lineage>
        <taxon>Bacteria</taxon>
        <taxon>Bacillati</taxon>
        <taxon>Actinomycetota</taxon>
        <taxon>Thermoleophilia</taxon>
        <taxon>Solirubrobacterales</taxon>
        <taxon>Conexibacteraceae</taxon>
        <taxon>Conexibacter</taxon>
    </lineage>
</organism>
<dbReference type="Gene3D" id="3.40.50.720">
    <property type="entry name" value="NAD(P)-binding Rossmann-like Domain"/>
    <property type="match status" value="1"/>
</dbReference>
<evidence type="ECO:0000256" key="1">
    <source>
        <dbReference type="ARBA" id="ARBA00006484"/>
    </source>
</evidence>
<dbReference type="PANTHER" id="PTHR44169">
    <property type="entry name" value="NADPH-DEPENDENT 1-ACYLDIHYDROXYACETONE PHOSPHATE REDUCTASE"/>
    <property type="match status" value="1"/>
</dbReference>
<gene>
    <name evidence="4" type="ORF">BDZ31_002875</name>
</gene>
<dbReference type="AlphaFoldDB" id="A0A840IEP3"/>
<comment type="similarity">
    <text evidence="1 3">Belongs to the short-chain dehydrogenases/reductases (SDR) family.</text>
</comment>
<evidence type="ECO:0000256" key="2">
    <source>
        <dbReference type="ARBA" id="ARBA00023002"/>
    </source>
</evidence>
<dbReference type="Pfam" id="PF00106">
    <property type="entry name" value="adh_short"/>
    <property type="match status" value="1"/>
</dbReference>
<keyword evidence="2" id="KW-0560">Oxidoreductase</keyword>
<dbReference type="SUPFAM" id="SSF51735">
    <property type="entry name" value="NAD(P)-binding Rossmann-fold domains"/>
    <property type="match status" value="1"/>
</dbReference>
<name>A0A840IEP3_9ACTN</name>
<evidence type="ECO:0000256" key="3">
    <source>
        <dbReference type="RuleBase" id="RU000363"/>
    </source>
</evidence>
<dbReference type="InterPro" id="IPR036291">
    <property type="entry name" value="NAD(P)-bd_dom_sf"/>
</dbReference>
<dbReference type="PRINTS" id="PR00081">
    <property type="entry name" value="GDHRDH"/>
</dbReference>
<dbReference type="GO" id="GO:0016491">
    <property type="term" value="F:oxidoreductase activity"/>
    <property type="evidence" value="ECO:0007669"/>
    <property type="project" value="UniProtKB-KW"/>
</dbReference>